<keyword evidence="1" id="KW-0812">Transmembrane</keyword>
<feature type="transmembrane region" description="Helical" evidence="1">
    <location>
        <begin position="207"/>
        <end position="227"/>
    </location>
</feature>
<evidence type="ECO:0000256" key="1">
    <source>
        <dbReference type="SAM" id="Phobius"/>
    </source>
</evidence>
<evidence type="ECO:0000313" key="4">
    <source>
        <dbReference type="Proteomes" id="UP000662637"/>
    </source>
</evidence>
<dbReference type="Pfam" id="PF00029">
    <property type="entry name" value="Connexin"/>
    <property type="match status" value="1"/>
</dbReference>
<organism evidence="3 4">
    <name type="scientific">Marmota monax</name>
    <name type="common">Woodchuck</name>
    <dbReference type="NCBI Taxonomy" id="9995"/>
    <lineage>
        <taxon>Eukaryota</taxon>
        <taxon>Metazoa</taxon>
        <taxon>Chordata</taxon>
        <taxon>Craniata</taxon>
        <taxon>Vertebrata</taxon>
        <taxon>Euteleostomi</taxon>
        <taxon>Mammalia</taxon>
        <taxon>Eutheria</taxon>
        <taxon>Euarchontoglires</taxon>
        <taxon>Glires</taxon>
        <taxon>Rodentia</taxon>
        <taxon>Sciuromorpha</taxon>
        <taxon>Sciuridae</taxon>
        <taxon>Xerinae</taxon>
        <taxon>Marmotini</taxon>
        <taxon>Marmota</taxon>
    </lineage>
</organism>
<proteinExistence type="predicted"/>
<feature type="transmembrane region" description="Helical" evidence="1">
    <location>
        <begin position="80"/>
        <end position="101"/>
    </location>
</feature>
<dbReference type="Gene3D" id="1.20.1440.80">
    <property type="entry name" value="Gap junction channel protein cysteine-rich domain"/>
    <property type="match status" value="1"/>
</dbReference>
<dbReference type="AlphaFoldDB" id="A0A834PUN5"/>
<feature type="transmembrane region" description="Helical" evidence="1">
    <location>
        <begin position="28"/>
        <end position="48"/>
    </location>
</feature>
<protein>
    <recommendedName>
        <fullName evidence="2">Connexin N-terminal domain-containing protein</fullName>
    </recommendedName>
</protein>
<keyword evidence="1" id="KW-0472">Membrane</keyword>
<feature type="transmembrane region" description="Helical" evidence="1">
    <location>
        <begin position="146"/>
        <end position="170"/>
    </location>
</feature>
<feature type="domain" description="Connexin N-terminal" evidence="2">
    <location>
        <begin position="24"/>
        <end position="228"/>
    </location>
</feature>
<gene>
    <name evidence="3" type="ORF">GHT09_002873</name>
</gene>
<dbReference type="InterPro" id="IPR038359">
    <property type="entry name" value="Connexin_N_sf"/>
</dbReference>
<keyword evidence="1" id="KW-1133">Transmembrane helix</keyword>
<sequence>MAAAVVAGLIPVLYSVAADKSGYYIGRQLWFGLMAMYGVVVYVVNLPWTHIRKDFWCHGNITYSCVIECFETSFSEAVVGTWYLFYFIFLTLFFLMEIFLVQIRHKHSRVKSVVSATEVEEGSLMGIQEEVTCSKKSTVDFHQEKMLLLLYLLHFLLQMGVQCVFLYFLMYRHLPMVMNSIIYCGSDECPGPYLCLIRDISDKQMSIYTLLTLSLAIIFLCLGFFVYSIHHYLLKGLSINKLWID</sequence>
<comment type="caution">
    <text evidence="3">The sequence shown here is derived from an EMBL/GenBank/DDBJ whole genome shotgun (WGS) entry which is preliminary data.</text>
</comment>
<dbReference type="InterPro" id="IPR013092">
    <property type="entry name" value="Connexin_N"/>
</dbReference>
<reference evidence="3" key="1">
    <citation type="submission" date="2020-08" db="EMBL/GenBank/DDBJ databases">
        <authorList>
            <person name="Shumante A."/>
            <person name="Zimin A.V."/>
            <person name="Puiu D."/>
            <person name="Salzberg S.L."/>
        </authorList>
    </citation>
    <scope>NUCLEOTIDE SEQUENCE</scope>
    <source>
        <strain evidence="3">WC2-LM</strain>
        <tissue evidence="3">Liver</tissue>
    </source>
</reference>
<dbReference type="EMBL" id="WJEC01007861">
    <property type="protein sequence ID" value="KAF7466075.1"/>
    <property type="molecule type" value="Genomic_DNA"/>
</dbReference>
<evidence type="ECO:0000259" key="2">
    <source>
        <dbReference type="Pfam" id="PF00029"/>
    </source>
</evidence>
<name>A0A834PUN5_MARMO</name>
<accession>A0A834PUN5</accession>
<evidence type="ECO:0000313" key="3">
    <source>
        <dbReference type="EMBL" id="KAF7466075.1"/>
    </source>
</evidence>
<dbReference type="Proteomes" id="UP000662637">
    <property type="component" value="Unassembled WGS sequence"/>
</dbReference>